<protein>
    <recommendedName>
        <fullName evidence="5">Membrane protein 6-pyruvoyl-tetrahydropterin synthase-related domain-containing protein</fullName>
    </recommendedName>
</protein>
<feature type="transmembrane region" description="Helical" evidence="2">
    <location>
        <begin position="169"/>
        <end position="195"/>
    </location>
</feature>
<dbReference type="STRING" id="1797785.A3B45_00245"/>
<keyword evidence="2" id="KW-0812">Transmembrane</keyword>
<gene>
    <name evidence="3" type="ORF">A3B45_00245</name>
</gene>
<evidence type="ECO:0000256" key="2">
    <source>
        <dbReference type="SAM" id="Phobius"/>
    </source>
</evidence>
<feature type="transmembrane region" description="Helical" evidence="2">
    <location>
        <begin position="383"/>
        <end position="403"/>
    </location>
</feature>
<feature type="transmembrane region" description="Helical" evidence="2">
    <location>
        <begin position="352"/>
        <end position="371"/>
    </location>
</feature>
<keyword evidence="1" id="KW-0175">Coiled coil</keyword>
<feature type="transmembrane region" description="Helical" evidence="2">
    <location>
        <begin position="308"/>
        <end position="326"/>
    </location>
</feature>
<feature type="transmembrane region" description="Helical" evidence="2">
    <location>
        <begin position="141"/>
        <end position="157"/>
    </location>
</feature>
<keyword evidence="2" id="KW-1133">Transmembrane helix</keyword>
<proteinExistence type="predicted"/>
<keyword evidence="2" id="KW-0472">Membrane</keyword>
<feature type="transmembrane region" description="Helical" evidence="2">
    <location>
        <begin position="115"/>
        <end position="134"/>
    </location>
</feature>
<feature type="transmembrane region" description="Helical" evidence="2">
    <location>
        <begin position="7"/>
        <end position="24"/>
    </location>
</feature>
<evidence type="ECO:0000313" key="3">
    <source>
        <dbReference type="EMBL" id="OGE42624.1"/>
    </source>
</evidence>
<organism evidence="3 4">
    <name type="scientific">Candidatus Daviesbacteria bacterium RIFCSPLOWO2_01_FULL_39_12</name>
    <dbReference type="NCBI Taxonomy" id="1797785"/>
    <lineage>
        <taxon>Bacteria</taxon>
        <taxon>Candidatus Daviesiibacteriota</taxon>
    </lineage>
</organism>
<dbReference type="Proteomes" id="UP000178565">
    <property type="component" value="Unassembled WGS sequence"/>
</dbReference>
<feature type="transmembrane region" description="Helical" evidence="2">
    <location>
        <begin position="868"/>
        <end position="888"/>
    </location>
</feature>
<dbReference type="AlphaFoldDB" id="A0A1F5KP59"/>
<evidence type="ECO:0000256" key="1">
    <source>
        <dbReference type="SAM" id="Coils"/>
    </source>
</evidence>
<sequence>MLRSKLSILLLILIFAGIFGPWFLTELRVANDFPLVSKPSLDSMMDIPFVWSEGGAEGLGEYTAFFLWAYPLTFFSGFLSQIGFNFLFIERIILITILLLGTIGIWKLAESIKLSIFGKFISTLFYLINTYIILLIDGGQLSVGLAYAFLPLSFFAVEKSIGGRLFKKITAGLSISILGFFDFRFIYILALLCLIRFFYQFIFISGKDRLLWITNWIKLGVISSLILIGLNAYWLFPFANAPISQTTFSFFTQSLFQSFGNIAHSILLLSPHWFKNIFGQISALRGEFILIPILVLLAPILRTRDRNVGFWIIVAVLSIFLSKGSAEPFADVYQWLFKNVPFFSLFRDSSKFLTLVALSFAILLGVTTDEVMRGVGKYRKIKLAIFFALLFFLITLISPVFLFQMTGTFTEQPLKGEFRGLSTILEKDQNFSRIFWIPARSPLGYSAPLHPTEEAARLSQKRPFNSGTKGSYETFNFLREAPFMSEIFDVAGVGYIVYPPLDPRRDDMHPDNIKYYQTFSNQLSNLNWLTWVNESPINLWRVDSHQDKFFITDNLWWVIGSDDIYNEATKSADLKLSKNALIFPEEFTGLGKRLDEVTDAKIVLNKKTLTDLAASFIDSSRLIFPSKQLDFDPDQSGWWKREASDLIRWRDFLQTKYGIDNLDFDLGGGWAVGEGNLEFRINPSTSLGTGNSELKKDKILLARVLESTKSGQLSFYQDDQLIGDINTKKGANNIRWFEVGNLAMGDGEFTIKSIGDINVINALAVLSLYEWNAYKDKAKQLEGRIVNFEEKSAQNNNNPTVTYRQINPTRYIVKVSNLTKPSLLVFSQSYDSFWKMNGQNSLPIYSLLNGFKVEKDGEYLVEFEVQKYVYPGLAISGITALIILMLLIKLRFR</sequence>
<name>A0A1F5KP59_9BACT</name>
<feature type="transmembrane region" description="Helical" evidence="2">
    <location>
        <begin position="62"/>
        <end position="80"/>
    </location>
</feature>
<feature type="transmembrane region" description="Helical" evidence="2">
    <location>
        <begin position="277"/>
        <end position="301"/>
    </location>
</feature>
<comment type="caution">
    <text evidence="3">The sequence shown here is derived from an EMBL/GenBank/DDBJ whole genome shotgun (WGS) entry which is preliminary data.</text>
</comment>
<evidence type="ECO:0008006" key="5">
    <source>
        <dbReference type="Google" id="ProtNLM"/>
    </source>
</evidence>
<feature type="coiled-coil region" evidence="1">
    <location>
        <begin position="771"/>
        <end position="798"/>
    </location>
</feature>
<accession>A0A1F5KP59</accession>
<evidence type="ECO:0000313" key="4">
    <source>
        <dbReference type="Proteomes" id="UP000178565"/>
    </source>
</evidence>
<reference evidence="3 4" key="1">
    <citation type="journal article" date="2016" name="Nat. Commun.">
        <title>Thousands of microbial genomes shed light on interconnected biogeochemical processes in an aquifer system.</title>
        <authorList>
            <person name="Anantharaman K."/>
            <person name="Brown C.T."/>
            <person name="Hug L.A."/>
            <person name="Sharon I."/>
            <person name="Castelle C.J."/>
            <person name="Probst A.J."/>
            <person name="Thomas B.C."/>
            <person name="Singh A."/>
            <person name="Wilkins M.J."/>
            <person name="Karaoz U."/>
            <person name="Brodie E.L."/>
            <person name="Williams K.H."/>
            <person name="Hubbard S.S."/>
            <person name="Banfield J.F."/>
        </authorList>
    </citation>
    <scope>NUCLEOTIDE SEQUENCE [LARGE SCALE GENOMIC DNA]</scope>
</reference>
<feature type="transmembrane region" description="Helical" evidence="2">
    <location>
        <begin position="216"/>
        <end position="236"/>
    </location>
</feature>
<feature type="transmembrane region" description="Helical" evidence="2">
    <location>
        <begin position="92"/>
        <end position="109"/>
    </location>
</feature>
<dbReference type="EMBL" id="MFDM01000023">
    <property type="protein sequence ID" value="OGE42624.1"/>
    <property type="molecule type" value="Genomic_DNA"/>
</dbReference>